<organism evidence="1 2">
    <name type="scientific">Catharanthus roseus</name>
    <name type="common">Madagascar periwinkle</name>
    <name type="synonym">Vinca rosea</name>
    <dbReference type="NCBI Taxonomy" id="4058"/>
    <lineage>
        <taxon>Eukaryota</taxon>
        <taxon>Viridiplantae</taxon>
        <taxon>Streptophyta</taxon>
        <taxon>Embryophyta</taxon>
        <taxon>Tracheophyta</taxon>
        <taxon>Spermatophyta</taxon>
        <taxon>Magnoliopsida</taxon>
        <taxon>eudicotyledons</taxon>
        <taxon>Gunneridae</taxon>
        <taxon>Pentapetalae</taxon>
        <taxon>asterids</taxon>
        <taxon>lamiids</taxon>
        <taxon>Gentianales</taxon>
        <taxon>Apocynaceae</taxon>
        <taxon>Rauvolfioideae</taxon>
        <taxon>Vinceae</taxon>
        <taxon>Catharanthinae</taxon>
        <taxon>Catharanthus</taxon>
    </lineage>
</organism>
<reference evidence="2" key="1">
    <citation type="journal article" date="2023" name="Nat. Plants">
        <title>Single-cell RNA sequencing provides a high-resolution roadmap for understanding the multicellular compartmentation of specialized metabolism.</title>
        <authorList>
            <person name="Sun S."/>
            <person name="Shen X."/>
            <person name="Li Y."/>
            <person name="Li Y."/>
            <person name="Wang S."/>
            <person name="Li R."/>
            <person name="Zhang H."/>
            <person name="Shen G."/>
            <person name="Guo B."/>
            <person name="Wei J."/>
            <person name="Xu J."/>
            <person name="St-Pierre B."/>
            <person name="Chen S."/>
            <person name="Sun C."/>
        </authorList>
    </citation>
    <scope>NUCLEOTIDE SEQUENCE [LARGE SCALE GENOMIC DNA]</scope>
</reference>
<keyword evidence="2" id="KW-1185">Reference proteome</keyword>
<gene>
    <name evidence="1" type="ORF">M9H77_16392</name>
</gene>
<accession>A0ACC0B1N3</accession>
<protein>
    <submittedName>
        <fullName evidence="1">Uncharacterized protein</fullName>
    </submittedName>
</protein>
<comment type="caution">
    <text evidence="1">The sequence shown here is derived from an EMBL/GenBank/DDBJ whole genome shotgun (WGS) entry which is preliminary data.</text>
</comment>
<evidence type="ECO:0000313" key="1">
    <source>
        <dbReference type="EMBL" id="KAI5666539.1"/>
    </source>
</evidence>
<proteinExistence type="predicted"/>
<sequence length="127" mass="14491">MTSRARTHLPQSVSDKDTGCFQAASPHPRYLWGQAGRDRLLPMYVLLPLFTLFFGPYIDDNMVLSLRCFPIKKTENKSKKGQKRSENRENEVTDTNERGLTLMVGRPTAHGTSKSHKKFANRAYCTQ</sequence>
<dbReference type="Proteomes" id="UP001060085">
    <property type="component" value="Linkage Group LG04"/>
</dbReference>
<dbReference type="EMBL" id="CM044704">
    <property type="protein sequence ID" value="KAI5666539.1"/>
    <property type="molecule type" value="Genomic_DNA"/>
</dbReference>
<evidence type="ECO:0000313" key="2">
    <source>
        <dbReference type="Proteomes" id="UP001060085"/>
    </source>
</evidence>
<name>A0ACC0B1N3_CATRO</name>